<dbReference type="GO" id="GO:0005737">
    <property type="term" value="C:cytoplasm"/>
    <property type="evidence" value="ECO:0007669"/>
    <property type="project" value="UniProtKB-SubCell"/>
</dbReference>
<dbReference type="GO" id="GO:0046872">
    <property type="term" value="F:metal ion binding"/>
    <property type="evidence" value="ECO:0007669"/>
    <property type="project" value="TreeGrafter"/>
</dbReference>
<dbReference type="GO" id="GO:0044183">
    <property type="term" value="F:protein folding chaperone"/>
    <property type="evidence" value="ECO:0007669"/>
    <property type="project" value="InterPro"/>
</dbReference>
<comment type="similarity">
    <text evidence="1 3 4">Belongs to the GroES chaperonin family.</text>
</comment>
<comment type="subunit">
    <text evidence="3">Heptamer of 7 subunits arranged in a ring. Interacts with the chaperonin GroEL.</text>
</comment>
<comment type="function">
    <text evidence="3 4">Together with the chaperonin GroEL, plays an essential role in assisting protein folding. The GroEL-GroES system forms a nano-cage that allows encapsulation of the non-native substrate proteins and provides a physical environment optimized to promote and accelerate protein folding. GroES binds to the apical surface of the GroEL ring, thereby capping the opening of the GroEL channel.</text>
</comment>
<dbReference type="EMBL" id="DVMZ01000027">
    <property type="protein sequence ID" value="HIU58655.1"/>
    <property type="molecule type" value="Genomic_DNA"/>
</dbReference>
<comment type="caution">
    <text evidence="5">The sequence shown here is derived from an EMBL/GenBank/DDBJ whole genome shotgun (WGS) entry which is preliminary data.</text>
</comment>
<dbReference type="PRINTS" id="PR00297">
    <property type="entry name" value="CHAPERONIN10"/>
</dbReference>
<dbReference type="GO" id="GO:0051082">
    <property type="term" value="F:unfolded protein binding"/>
    <property type="evidence" value="ECO:0007669"/>
    <property type="project" value="TreeGrafter"/>
</dbReference>
<dbReference type="PANTHER" id="PTHR10772:SF58">
    <property type="entry name" value="CO-CHAPERONIN GROES"/>
    <property type="match status" value="1"/>
</dbReference>
<dbReference type="CDD" id="cd00320">
    <property type="entry name" value="cpn10"/>
    <property type="match status" value="1"/>
</dbReference>
<dbReference type="Gene3D" id="2.30.33.40">
    <property type="entry name" value="GroES chaperonin"/>
    <property type="match status" value="1"/>
</dbReference>
<evidence type="ECO:0000313" key="6">
    <source>
        <dbReference type="Proteomes" id="UP000824081"/>
    </source>
</evidence>
<proteinExistence type="inferred from homology"/>
<dbReference type="InterPro" id="IPR018369">
    <property type="entry name" value="Chaprnonin_Cpn10_CS"/>
</dbReference>
<dbReference type="Pfam" id="PF00166">
    <property type="entry name" value="Cpn10"/>
    <property type="match status" value="1"/>
</dbReference>
<accession>A0A9D1SG01</accession>
<dbReference type="SUPFAM" id="SSF50129">
    <property type="entry name" value="GroES-like"/>
    <property type="match status" value="1"/>
</dbReference>
<evidence type="ECO:0000256" key="1">
    <source>
        <dbReference type="ARBA" id="ARBA00006975"/>
    </source>
</evidence>
<keyword evidence="3" id="KW-0963">Cytoplasm</keyword>
<comment type="subcellular location">
    <subcellularLocation>
        <location evidence="3">Cytoplasm</location>
    </subcellularLocation>
</comment>
<dbReference type="HAMAP" id="MF_00580">
    <property type="entry name" value="CH10"/>
    <property type="match status" value="1"/>
</dbReference>
<keyword evidence="2 3" id="KW-0143">Chaperone</keyword>
<dbReference type="NCBIfam" id="NF001533">
    <property type="entry name" value="PRK00364.2-4"/>
    <property type="match status" value="1"/>
</dbReference>
<evidence type="ECO:0000313" key="5">
    <source>
        <dbReference type="EMBL" id="HIU58655.1"/>
    </source>
</evidence>
<dbReference type="InterPro" id="IPR011032">
    <property type="entry name" value="GroES-like_sf"/>
</dbReference>
<organism evidence="5 6">
    <name type="scientific">Candidatus Scatosoma pullistercoris</name>
    <dbReference type="NCBI Taxonomy" id="2840934"/>
    <lineage>
        <taxon>Bacteria</taxon>
        <taxon>Bacillati</taxon>
        <taxon>Bacillota</taxon>
        <taxon>Clostridia</taxon>
        <taxon>Candidatus Scatosoma</taxon>
    </lineage>
</organism>
<dbReference type="GO" id="GO:0005524">
    <property type="term" value="F:ATP binding"/>
    <property type="evidence" value="ECO:0007669"/>
    <property type="project" value="InterPro"/>
</dbReference>
<dbReference type="FunFam" id="2.30.33.40:FF:000001">
    <property type="entry name" value="10 kDa chaperonin"/>
    <property type="match status" value="1"/>
</dbReference>
<dbReference type="InterPro" id="IPR037124">
    <property type="entry name" value="Chaperonin_GroES_sf"/>
</dbReference>
<gene>
    <name evidence="3" type="primary">groES</name>
    <name evidence="3" type="synonym">groS</name>
    <name evidence="5" type="ORF">IAC57_00995</name>
</gene>
<name>A0A9D1SG01_9FIRM</name>
<dbReference type="NCBIfam" id="NF001531">
    <property type="entry name" value="PRK00364.2-2"/>
    <property type="match status" value="1"/>
</dbReference>
<dbReference type="AlphaFoldDB" id="A0A9D1SG01"/>
<evidence type="ECO:0000256" key="4">
    <source>
        <dbReference type="RuleBase" id="RU000535"/>
    </source>
</evidence>
<dbReference type="GO" id="GO:0051087">
    <property type="term" value="F:protein-folding chaperone binding"/>
    <property type="evidence" value="ECO:0007669"/>
    <property type="project" value="TreeGrafter"/>
</dbReference>
<evidence type="ECO:0000256" key="3">
    <source>
        <dbReference type="HAMAP-Rule" id="MF_00580"/>
    </source>
</evidence>
<dbReference type="InterPro" id="IPR020818">
    <property type="entry name" value="Chaperonin_GroES"/>
</dbReference>
<dbReference type="PROSITE" id="PS00681">
    <property type="entry name" value="CHAPERONINS_CPN10"/>
    <property type="match status" value="1"/>
</dbReference>
<protein>
    <recommendedName>
        <fullName evidence="3">Co-chaperonin GroES</fullName>
    </recommendedName>
    <alternativeName>
        <fullName evidence="3">10 kDa chaperonin</fullName>
    </alternativeName>
    <alternativeName>
        <fullName evidence="3">Chaperonin-10</fullName>
        <shortName evidence="3">Cpn10</shortName>
    </alternativeName>
</protein>
<dbReference type="PANTHER" id="PTHR10772">
    <property type="entry name" value="10 KDA HEAT SHOCK PROTEIN"/>
    <property type="match status" value="1"/>
</dbReference>
<dbReference type="SMART" id="SM00883">
    <property type="entry name" value="Cpn10"/>
    <property type="match status" value="1"/>
</dbReference>
<reference evidence="5" key="1">
    <citation type="submission" date="2020-10" db="EMBL/GenBank/DDBJ databases">
        <authorList>
            <person name="Gilroy R."/>
        </authorList>
    </citation>
    <scope>NUCLEOTIDE SEQUENCE</scope>
    <source>
        <strain evidence="5">11687</strain>
    </source>
</reference>
<reference evidence="5" key="2">
    <citation type="journal article" date="2021" name="PeerJ">
        <title>Extensive microbial diversity within the chicken gut microbiome revealed by metagenomics and culture.</title>
        <authorList>
            <person name="Gilroy R."/>
            <person name="Ravi A."/>
            <person name="Getino M."/>
            <person name="Pursley I."/>
            <person name="Horton D.L."/>
            <person name="Alikhan N.F."/>
            <person name="Baker D."/>
            <person name="Gharbi K."/>
            <person name="Hall N."/>
            <person name="Watson M."/>
            <person name="Adriaenssens E.M."/>
            <person name="Foster-Nyarko E."/>
            <person name="Jarju S."/>
            <person name="Secka A."/>
            <person name="Antonio M."/>
            <person name="Oren A."/>
            <person name="Chaudhuri R.R."/>
            <person name="La Ragione R."/>
            <person name="Hildebrand F."/>
            <person name="Pallen M.J."/>
        </authorList>
    </citation>
    <scope>NUCLEOTIDE SEQUENCE</scope>
    <source>
        <strain evidence="5">11687</strain>
    </source>
</reference>
<sequence length="95" mass="10263">MNIKPLFDKVVVESVTVEEKTKSGFFLPSSAQEKPQTCIVVAVGPGGIIDGKEVQMQVKVGDKVLCSKYAGSDFKVDGKEFTIIKQSDILAVVED</sequence>
<evidence type="ECO:0000256" key="2">
    <source>
        <dbReference type="ARBA" id="ARBA00023186"/>
    </source>
</evidence>
<dbReference type="Proteomes" id="UP000824081">
    <property type="component" value="Unassembled WGS sequence"/>
</dbReference>